<dbReference type="EMBL" id="QHLZ01000001">
    <property type="protein sequence ID" value="PXA69278.1"/>
    <property type="molecule type" value="Genomic_DNA"/>
</dbReference>
<protein>
    <recommendedName>
        <fullName evidence="3">HPt domain-containing protein</fullName>
    </recommendedName>
</protein>
<keyword evidence="2" id="KW-1185">Reference proteome</keyword>
<dbReference type="AlphaFoldDB" id="A0A2V3DV92"/>
<proteinExistence type="predicted"/>
<dbReference type="Gene3D" id="1.20.120.160">
    <property type="entry name" value="HPT domain"/>
    <property type="match status" value="1"/>
</dbReference>
<dbReference type="GO" id="GO:0000160">
    <property type="term" value="P:phosphorelay signal transduction system"/>
    <property type="evidence" value="ECO:0007669"/>
    <property type="project" value="InterPro"/>
</dbReference>
<dbReference type="InterPro" id="IPR036641">
    <property type="entry name" value="HPT_dom_sf"/>
</dbReference>
<name>A0A2V3DV92_9MICC</name>
<dbReference type="SUPFAM" id="SSF47226">
    <property type="entry name" value="Histidine-containing phosphotransfer domain, HPT domain"/>
    <property type="match status" value="1"/>
</dbReference>
<reference evidence="1 2" key="1">
    <citation type="submission" date="2018-05" db="EMBL/GenBank/DDBJ databases">
        <title>Genetic diversity of glacier-inhabiting Cryobacterium bacteria in China and description of Cryobacterium mengkeensis sp. nov. and Arthrobacter glacialis sp. nov.</title>
        <authorList>
            <person name="Liu Q."/>
            <person name="Xin Y.-H."/>
        </authorList>
    </citation>
    <scope>NUCLEOTIDE SEQUENCE [LARGE SCALE GENOMIC DNA]</scope>
    <source>
        <strain evidence="1 2">GP3</strain>
    </source>
</reference>
<dbReference type="OrthoDB" id="4945046at2"/>
<dbReference type="Proteomes" id="UP000246303">
    <property type="component" value="Unassembled WGS sequence"/>
</dbReference>
<organism evidence="1 2">
    <name type="scientific">Arthrobacter psychrochitiniphilus</name>
    <dbReference type="NCBI Taxonomy" id="291045"/>
    <lineage>
        <taxon>Bacteria</taxon>
        <taxon>Bacillati</taxon>
        <taxon>Actinomycetota</taxon>
        <taxon>Actinomycetes</taxon>
        <taxon>Micrococcales</taxon>
        <taxon>Micrococcaceae</taxon>
        <taxon>Arthrobacter</taxon>
    </lineage>
</organism>
<sequence>MLEDSLEGQTMLSRGFVGRYVEMWPQRYARLQTALGAGNVEDAAEAALSIFSSSVMVGAERLGQMSGDMVEWIKQGHPDKAQEALNAVALCGTETMTDLKDRYVQPTG</sequence>
<accession>A0A2V3DV92</accession>
<evidence type="ECO:0000313" key="2">
    <source>
        <dbReference type="Proteomes" id="UP000246303"/>
    </source>
</evidence>
<evidence type="ECO:0008006" key="3">
    <source>
        <dbReference type="Google" id="ProtNLM"/>
    </source>
</evidence>
<evidence type="ECO:0000313" key="1">
    <source>
        <dbReference type="EMBL" id="PXA69278.1"/>
    </source>
</evidence>
<comment type="caution">
    <text evidence="1">The sequence shown here is derived from an EMBL/GenBank/DDBJ whole genome shotgun (WGS) entry which is preliminary data.</text>
</comment>
<gene>
    <name evidence="1" type="ORF">CVS29_01540</name>
</gene>